<proteinExistence type="predicted"/>
<gene>
    <name evidence="1" type="ORF">SAMN05661030_0386</name>
</gene>
<reference evidence="2" key="1">
    <citation type="submission" date="2016-10" db="EMBL/GenBank/DDBJ databases">
        <authorList>
            <person name="Varghese N."/>
            <person name="Submissions S."/>
        </authorList>
    </citation>
    <scope>NUCLEOTIDE SEQUENCE [LARGE SCALE GENOMIC DNA]</scope>
    <source>
        <strain evidence="2">DSM 45962</strain>
    </source>
</reference>
<protein>
    <submittedName>
        <fullName evidence="1">HD domain-containing protein</fullName>
    </submittedName>
</protein>
<keyword evidence="2" id="KW-1185">Reference proteome</keyword>
<evidence type="ECO:0000313" key="2">
    <source>
        <dbReference type="Proteomes" id="UP000199022"/>
    </source>
</evidence>
<dbReference type="Proteomes" id="UP000199022">
    <property type="component" value="Unassembled WGS sequence"/>
</dbReference>
<dbReference type="Gene3D" id="1.10.3210.10">
    <property type="entry name" value="Hypothetical protein af1432"/>
    <property type="match status" value="1"/>
</dbReference>
<accession>A0A1I1HBE3</accession>
<dbReference type="SUPFAM" id="SSF109604">
    <property type="entry name" value="HD-domain/PDEase-like"/>
    <property type="match status" value="1"/>
</dbReference>
<dbReference type="EMBL" id="FOMD01000001">
    <property type="protein sequence ID" value="SFC21015.1"/>
    <property type="molecule type" value="Genomic_DNA"/>
</dbReference>
<dbReference type="AlphaFoldDB" id="A0A1I1HBE3"/>
<organism evidence="1 2">
    <name type="scientific">Klenkia taihuensis</name>
    <dbReference type="NCBI Taxonomy" id="1225127"/>
    <lineage>
        <taxon>Bacteria</taxon>
        <taxon>Bacillati</taxon>
        <taxon>Actinomycetota</taxon>
        <taxon>Actinomycetes</taxon>
        <taxon>Geodermatophilales</taxon>
        <taxon>Geodermatophilaceae</taxon>
        <taxon>Klenkia</taxon>
    </lineage>
</organism>
<name>A0A1I1HBE3_9ACTN</name>
<evidence type="ECO:0000313" key="1">
    <source>
        <dbReference type="EMBL" id="SFC21015.1"/>
    </source>
</evidence>
<dbReference type="OrthoDB" id="9802385at2"/>
<dbReference type="STRING" id="1225127.SAMN05661030_0386"/>
<sequence>MEDRAEELARKVHAGQVDKAGQDYVTAHVADVVGRLDPEDEVGRTVAWLHDTVEDGPAGTRDELVAAFPDQVVAAVDALTHGPDEDRAAYYRRVAADPLALRVKHADLGSNTDPDRLARLDPATRERLEEKYRTAREALGL</sequence>